<feature type="compositionally biased region" description="Basic and acidic residues" evidence="1">
    <location>
        <begin position="67"/>
        <end position="78"/>
    </location>
</feature>
<name>A0A6B0UF66_IXORI</name>
<feature type="region of interest" description="Disordered" evidence="1">
    <location>
        <begin position="25"/>
        <end position="101"/>
    </location>
</feature>
<feature type="compositionally biased region" description="Basic and acidic residues" evidence="1">
    <location>
        <begin position="47"/>
        <end position="59"/>
    </location>
</feature>
<feature type="compositionally biased region" description="Low complexity" evidence="1">
    <location>
        <begin position="30"/>
        <end position="46"/>
    </location>
</feature>
<reference evidence="2" key="1">
    <citation type="submission" date="2019-12" db="EMBL/GenBank/DDBJ databases">
        <title>An insight into the sialome of adult female Ixodes ricinus ticks feeding for 6 days.</title>
        <authorList>
            <person name="Perner J."/>
            <person name="Ribeiro J.M.C."/>
        </authorList>
    </citation>
    <scope>NUCLEOTIDE SEQUENCE</scope>
    <source>
        <strain evidence="2">Semi-engorged</strain>
        <tissue evidence="2">Salivary glands</tissue>
    </source>
</reference>
<evidence type="ECO:0000313" key="2">
    <source>
        <dbReference type="EMBL" id="MXU88264.1"/>
    </source>
</evidence>
<evidence type="ECO:0000256" key="1">
    <source>
        <dbReference type="SAM" id="MobiDB-lite"/>
    </source>
</evidence>
<organism evidence="2">
    <name type="scientific">Ixodes ricinus</name>
    <name type="common">Common tick</name>
    <name type="synonym">Acarus ricinus</name>
    <dbReference type="NCBI Taxonomy" id="34613"/>
    <lineage>
        <taxon>Eukaryota</taxon>
        <taxon>Metazoa</taxon>
        <taxon>Ecdysozoa</taxon>
        <taxon>Arthropoda</taxon>
        <taxon>Chelicerata</taxon>
        <taxon>Arachnida</taxon>
        <taxon>Acari</taxon>
        <taxon>Parasitiformes</taxon>
        <taxon>Ixodida</taxon>
        <taxon>Ixodoidea</taxon>
        <taxon>Ixodidae</taxon>
        <taxon>Ixodinae</taxon>
        <taxon>Ixodes</taxon>
    </lineage>
</organism>
<proteinExistence type="predicted"/>
<sequence>MHGWSASAARGVGAGGLATSPCATATPGCWPWGAGRPARGRGTPCRPLERRPQLRDRMGTRTSAPGRPDRSSSSEGSRDGMSSVRPSHVRAASNLFSRLRM</sequence>
<feature type="compositionally biased region" description="Low complexity" evidence="1">
    <location>
        <begin position="1"/>
        <end position="11"/>
    </location>
</feature>
<feature type="region of interest" description="Disordered" evidence="1">
    <location>
        <begin position="1"/>
        <end position="20"/>
    </location>
</feature>
<protein>
    <submittedName>
        <fullName evidence="2">Putative secreted protein</fullName>
    </submittedName>
</protein>
<dbReference type="EMBL" id="GIFC01006181">
    <property type="protein sequence ID" value="MXU88264.1"/>
    <property type="molecule type" value="Transcribed_RNA"/>
</dbReference>
<accession>A0A6B0UF66</accession>
<dbReference type="AlphaFoldDB" id="A0A6B0UF66"/>